<dbReference type="AlphaFoldDB" id="A0A183M1A0"/>
<protein>
    <submittedName>
        <fullName evidence="1">Uncharacterized protein</fullName>
    </submittedName>
</protein>
<dbReference type="EMBL" id="UZAI01004811">
    <property type="protein sequence ID" value="VDO87895.1"/>
    <property type="molecule type" value="Genomic_DNA"/>
</dbReference>
<sequence>MVVGGSRQETLGSMVTSLTVKLGDTGSNPSRSVRSLKITGESNPNIIDFLCHRLDILGSMMCICSKSNNTNIDFP</sequence>
<name>A0A183M1A0_9TREM</name>
<evidence type="ECO:0000313" key="1">
    <source>
        <dbReference type="EMBL" id="VDO87895.1"/>
    </source>
</evidence>
<proteinExistence type="predicted"/>
<gene>
    <name evidence="1" type="ORF">SMRZ_LOCUS9825</name>
</gene>
<evidence type="ECO:0000313" key="2">
    <source>
        <dbReference type="Proteomes" id="UP000277204"/>
    </source>
</evidence>
<organism evidence="1 2">
    <name type="scientific">Schistosoma margrebowiei</name>
    <dbReference type="NCBI Taxonomy" id="48269"/>
    <lineage>
        <taxon>Eukaryota</taxon>
        <taxon>Metazoa</taxon>
        <taxon>Spiralia</taxon>
        <taxon>Lophotrochozoa</taxon>
        <taxon>Platyhelminthes</taxon>
        <taxon>Trematoda</taxon>
        <taxon>Digenea</taxon>
        <taxon>Strigeidida</taxon>
        <taxon>Schistosomatoidea</taxon>
        <taxon>Schistosomatidae</taxon>
        <taxon>Schistosoma</taxon>
    </lineage>
</organism>
<dbReference type="Proteomes" id="UP000277204">
    <property type="component" value="Unassembled WGS sequence"/>
</dbReference>
<reference evidence="1 2" key="1">
    <citation type="submission" date="2018-11" db="EMBL/GenBank/DDBJ databases">
        <authorList>
            <consortium name="Pathogen Informatics"/>
        </authorList>
    </citation>
    <scope>NUCLEOTIDE SEQUENCE [LARGE SCALE GENOMIC DNA]</scope>
    <source>
        <strain evidence="1 2">Zambia</strain>
    </source>
</reference>
<accession>A0A183M1A0</accession>
<keyword evidence="2" id="KW-1185">Reference proteome</keyword>